<gene>
    <name evidence="1" type="ORF">C5Y93_04940</name>
</gene>
<name>A0A2S8GSK2_9BACT</name>
<evidence type="ECO:0000313" key="2">
    <source>
        <dbReference type="Proteomes" id="UP000237819"/>
    </source>
</evidence>
<sequence length="62" mass="7041">MQESPTGYDGRRQLIDWIEGALKHAGYVRLGDQFFRKREIDKLSPLDAVVSEDISSPSPHAR</sequence>
<proteinExistence type="predicted"/>
<accession>A0A2S8GSK2</accession>
<protein>
    <submittedName>
        <fullName evidence="1">Uncharacterized protein</fullName>
    </submittedName>
</protein>
<evidence type="ECO:0000313" key="1">
    <source>
        <dbReference type="EMBL" id="PQO47392.1"/>
    </source>
</evidence>
<reference evidence="1 2" key="1">
    <citation type="submission" date="2018-02" db="EMBL/GenBank/DDBJ databases">
        <title>Comparative genomes isolates from brazilian mangrove.</title>
        <authorList>
            <person name="Araujo J.E."/>
            <person name="Taketani R.G."/>
            <person name="Silva M.C.P."/>
            <person name="Loureco M.V."/>
            <person name="Andreote F.D."/>
        </authorList>
    </citation>
    <scope>NUCLEOTIDE SEQUENCE [LARGE SCALE GENOMIC DNA]</scope>
    <source>
        <strain evidence="1 2">Nap-Phe MGV</strain>
    </source>
</reference>
<dbReference type="Proteomes" id="UP000237819">
    <property type="component" value="Unassembled WGS sequence"/>
</dbReference>
<dbReference type="EMBL" id="PUHZ01000005">
    <property type="protein sequence ID" value="PQO47392.1"/>
    <property type="molecule type" value="Genomic_DNA"/>
</dbReference>
<organism evidence="1 2">
    <name type="scientific">Blastopirellula marina</name>
    <dbReference type="NCBI Taxonomy" id="124"/>
    <lineage>
        <taxon>Bacteria</taxon>
        <taxon>Pseudomonadati</taxon>
        <taxon>Planctomycetota</taxon>
        <taxon>Planctomycetia</taxon>
        <taxon>Pirellulales</taxon>
        <taxon>Pirellulaceae</taxon>
        <taxon>Blastopirellula</taxon>
    </lineage>
</organism>
<dbReference type="AlphaFoldDB" id="A0A2S8GSK2"/>
<comment type="caution">
    <text evidence="1">The sequence shown here is derived from an EMBL/GenBank/DDBJ whole genome shotgun (WGS) entry which is preliminary data.</text>
</comment>